<organism evidence="2 3">
    <name type="scientific">Sodiomyces alkalinus (strain CBS 110278 / VKM F-3762 / F11)</name>
    <name type="common">Alkaliphilic filamentous fungus</name>
    <dbReference type="NCBI Taxonomy" id="1314773"/>
    <lineage>
        <taxon>Eukaryota</taxon>
        <taxon>Fungi</taxon>
        <taxon>Dikarya</taxon>
        <taxon>Ascomycota</taxon>
        <taxon>Pezizomycotina</taxon>
        <taxon>Sordariomycetes</taxon>
        <taxon>Hypocreomycetidae</taxon>
        <taxon>Glomerellales</taxon>
        <taxon>Plectosphaerellaceae</taxon>
        <taxon>Sodiomyces</taxon>
    </lineage>
</organism>
<dbReference type="GeneID" id="39579523"/>
<dbReference type="RefSeq" id="XP_028462349.1">
    <property type="nucleotide sequence ID" value="XM_028611045.1"/>
</dbReference>
<dbReference type="EMBL" id="ML119069">
    <property type="protein sequence ID" value="ROT34543.1"/>
    <property type="molecule type" value="Genomic_DNA"/>
</dbReference>
<evidence type="ECO:0000313" key="2">
    <source>
        <dbReference type="EMBL" id="ROT34543.1"/>
    </source>
</evidence>
<gene>
    <name evidence="2" type="ORF">SODALDRAFT_329795</name>
</gene>
<accession>A0A3N2PJ31</accession>
<evidence type="ECO:0000313" key="3">
    <source>
        <dbReference type="Proteomes" id="UP000272025"/>
    </source>
</evidence>
<feature type="region of interest" description="Disordered" evidence="1">
    <location>
        <begin position="45"/>
        <end position="76"/>
    </location>
</feature>
<sequence length="105" mass="12291">MTRKPDEVQALNKRISEIIGVLAEEQEKLDDILRYLESISEADLGKMSRSASSARNRRRKAGTKSIKEEKEEYENKRHHIEAKIGRLWEKINDLQKQKEDLEKKG</sequence>
<dbReference type="AlphaFoldDB" id="A0A3N2PJ31"/>
<name>A0A3N2PJ31_SODAK</name>
<dbReference type="OrthoDB" id="5104318at2759"/>
<reference evidence="2 3" key="1">
    <citation type="journal article" date="2018" name="Mol. Ecol.">
        <title>The obligate alkalophilic soda-lake fungus Sodiomyces alkalinus has shifted to a protein diet.</title>
        <authorList>
            <person name="Grum-Grzhimaylo A.A."/>
            <person name="Falkoski D.L."/>
            <person name="van den Heuvel J."/>
            <person name="Valero-Jimenez C.A."/>
            <person name="Min B."/>
            <person name="Choi I.G."/>
            <person name="Lipzen A."/>
            <person name="Daum C.G."/>
            <person name="Aanen D.K."/>
            <person name="Tsang A."/>
            <person name="Henrissat B."/>
            <person name="Bilanenko E.N."/>
            <person name="de Vries R.P."/>
            <person name="van Kan J.A.L."/>
            <person name="Grigoriev I.V."/>
            <person name="Debets A.J.M."/>
        </authorList>
    </citation>
    <scope>NUCLEOTIDE SEQUENCE [LARGE SCALE GENOMIC DNA]</scope>
    <source>
        <strain evidence="2 3">F11</strain>
    </source>
</reference>
<keyword evidence="3" id="KW-1185">Reference proteome</keyword>
<protein>
    <submittedName>
        <fullName evidence="2">Uncharacterized protein</fullName>
    </submittedName>
</protein>
<feature type="compositionally biased region" description="Basic and acidic residues" evidence="1">
    <location>
        <begin position="65"/>
        <end position="76"/>
    </location>
</feature>
<evidence type="ECO:0000256" key="1">
    <source>
        <dbReference type="SAM" id="MobiDB-lite"/>
    </source>
</evidence>
<dbReference type="Proteomes" id="UP000272025">
    <property type="component" value="Unassembled WGS sequence"/>
</dbReference>
<proteinExistence type="predicted"/>